<gene>
    <name evidence="1" type="ORF">EVAR_31931_1</name>
</gene>
<name>A0A4C1WTF5_EUMVA</name>
<sequence length="85" mass="9846">MTEFWSIHLMLLGHHHLLGLRHPEPQLGVPKWKRWNCFVFGCSYVSSWAAVAYKWPRILRRGNLGQRLMSSSGTTVAENEEVINI</sequence>
<comment type="caution">
    <text evidence="1">The sequence shown here is derived from an EMBL/GenBank/DDBJ whole genome shotgun (WGS) entry which is preliminary data.</text>
</comment>
<proteinExistence type="predicted"/>
<dbReference type="EMBL" id="BGZK01000623">
    <property type="protein sequence ID" value="GBP53375.1"/>
    <property type="molecule type" value="Genomic_DNA"/>
</dbReference>
<keyword evidence="2" id="KW-1185">Reference proteome</keyword>
<accession>A0A4C1WTF5</accession>
<dbReference type="AlphaFoldDB" id="A0A4C1WTF5"/>
<reference evidence="1 2" key="1">
    <citation type="journal article" date="2019" name="Commun. Biol.">
        <title>The bagworm genome reveals a unique fibroin gene that provides high tensile strength.</title>
        <authorList>
            <person name="Kono N."/>
            <person name="Nakamura H."/>
            <person name="Ohtoshi R."/>
            <person name="Tomita M."/>
            <person name="Numata K."/>
            <person name="Arakawa K."/>
        </authorList>
    </citation>
    <scope>NUCLEOTIDE SEQUENCE [LARGE SCALE GENOMIC DNA]</scope>
</reference>
<evidence type="ECO:0000313" key="1">
    <source>
        <dbReference type="EMBL" id="GBP53375.1"/>
    </source>
</evidence>
<organism evidence="1 2">
    <name type="scientific">Eumeta variegata</name>
    <name type="common">Bagworm moth</name>
    <name type="synonym">Eumeta japonica</name>
    <dbReference type="NCBI Taxonomy" id="151549"/>
    <lineage>
        <taxon>Eukaryota</taxon>
        <taxon>Metazoa</taxon>
        <taxon>Ecdysozoa</taxon>
        <taxon>Arthropoda</taxon>
        <taxon>Hexapoda</taxon>
        <taxon>Insecta</taxon>
        <taxon>Pterygota</taxon>
        <taxon>Neoptera</taxon>
        <taxon>Endopterygota</taxon>
        <taxon>Lepidoptera</taxon>
        <taxon>Glossata</taxon>
        <taxon>Ditrysia</taxon>
        <taxon>Tineoidea</taxon>
        <taxon>Psychidae</taxon>
        <taxon>Oiketicinae</taxon>
        <taxon>Eumeta</taxon>
    </lineage>
</organism>
<protein>
    <submittedName>
        <fullName evidence="1">Uncharacterized protein</fullName>
    </submittedName>
</protein>
<evidence type="ECO:0000313" key="2">
    <source>
        <dbReference type="Proteomes" id="UP000299102"/>
    </source>
</evidence>
<dbReference type="Proteomes" id="UP000299102">
    <property type="component" value="Unassembled WGS sequence"/>
</dbReference>